<sequence>MMVGTLAKTLSVASVSNRPEERDSALRTPRLTASGTPFAADFLASIRASARVRAKCGKSNAIMLAVPSTTVAIILRMSLN</sequence>
<dbReference type="AlphaFoldDB" id="A0A5B7EH89"/>
<name>A0A5B7EH89_PORTR</name>
<keyword evidence="2" id="KW-1185">Reference proteome</keyword>
<evidence type="ECO:0000313" key="1">
    <source>
        <dbReference type="EMBL" id="MPC32536.1"/>
    </source>
</evidence>
<dbReference type="Proteomes" id="UP000324222">
    <property type="component" value="Unassembled WGS sequence"/>
</dbReference>
<organism evidence="1 2">
    <name type="scientific">Portunus trituberculatus</name>
    <name type="common">Swimming crab</name>
    <name type="synonym">Neptunus trituberculatus</name>
    <dbReference type="NCBI Taxonomy" id="210409"/>
    <lineage>
        <taxon>Eukaryota</taxon>
        <taxon>Metazoa</taxon>
        <taxon>Ecdysozoa</taxon>
        <taxon>Arthropoda</taxon>
        <taxon>Crustacea</taxon>
        <taxon>Multicrustacea</taxon>
        <taxon>Malacostraca</taxon>
        <taxon>Eumalacostraca</taxon>
        <taxon>Eucarida</taxon>
        <taxon>Decapoda</taxon>
        <taxon>Pleocyemata</taxon>
        <taxon>Brachyura</taxon>
        <taxon>Eubrachyura</taxon>
        <taxon>Portunoidea</taxon>
        <taxon>Portunidae</taxon>
        <taxon>Portuninae</taxon>
        <taxon>Portunus</taxon>
    </lineage>
</organism>
<comment type="caution">
    <text evidence="1">The sequence shown here is derived from an EMBL/GenBank/DDBJ whole genome shotgun (WGS) entry which is preliminary data.</text>
</comment>
<gene>
    <name evidence="1" type="ORF">E2C01_025848</name>
</gene>
<accession>A0A5B7EH89</accession>
<protein>
    <submittedName>
        <fullName evidence="1">Uncharacterized protein</fullName>
    </submittedName>
</protein>
<dbReference type="EMBL" id="VSRR010002647">
    <property type="protein sequence ID" value="MPC32536.1"/>
    <property type="molecule type" value="Genomic_DNA"/>
</dbReference>
<proteinExistence type="predicted"/>
<reference evidence="1 2" key="1">
    <citation type="submission" date="2019-05" db="EMBL/GenBank/DDBJ databases">
        <title>Another draft genome of Portunus trituberculatus and its Hox gene families provides insights of decapod evolution.</title>
        <authorList>
            <person name="Jeong J.-H."/>
            <person name="Song I."/>
            <person name="Kim S."/>
            <person name="Choi T."/>
            <person name="Kim D."/>
            <person name="Ryu S."/>
            <person name="Kim W."/>
        </authorList>
    </citation>
    <scope>NUCLEOTIDE SEQUENCE [LARGE SCALE GENOMIC DNA]</scope>
    <source>
        <tissue evidence="1">Muscle</tissue>
    </source>
</reference>
<evidence type="ECO:0000313" key="2">
    <source>
        <dbReference type="Proteomes" id="UP000324222"/>
    </source>
</evidence>